<dbReference type="GO" id="GO:0006526">
    <property type="term" value="P:L-arginine biosynthetic process"/>
    <property type="evidence" value="ECO:0007669"/>
    <property type="project" value="UniProtKB-UniPathway"/>
</dbReference>
<dbReference type="NCBIfam" id="NF002325">
    <property type="entry name" value="PRK01278.1"/>
    <property type="match status" value="1"/>
</dbReference>
<evidence type="ECO:0000256" key="15">
    <source>
        <dbReference type="RuleBase" id="RU003560"/>
    </source>
</evidence>
<proteinExistence type="inferred from homology"/>
<evidence type="ECO:0000256" key="14">
    <source>
        <dbReference type="ARBA" id="ARBA00078458"/>
    </source>
</evidence>
<keyword evidence="11" id="KW-0809">Transit peptide</keyword>
<comment type="pathway">
    <text evidence="3">Amino-acid biosynthesis; L-arginine biosynthesis; N(2)-acetyl-L-ornithine from L-glutamate: step 4/4.</text>
</comment>
<dbReference type="OrthoDB" id="5419315at2759"/>
<dbReference type="PROSITE" id="PS00600">
    <property type="entry name" value="AA_TRANSFER_CLASS_3"/>
    <property type="match status" value="1"/>
</dbReference>
<dbReference type="Gene3D" id="3.40.640.10">
    <property type="entry name" value="Type I PLP-dependent aspartate aminotransferase-like (Major domain)"/>
    <property type="match status" value="1"/>
</dbReference>
<comment type="caution">
    <text evidence="16">The sequence shown here is derived from an EMBL/GenBank/DDBJ whole genome shotgun (WGS) entry which is preliminary data.</text>
</comment>
<evidence type="ECO:0000313" key="16">
    <source>
        <dbReference type="EMBL" id="KAF3438263.1"/>
    </source>
</evidence>
<dbReference type="Gene3D" id="3.90.1150.10">
    <property type="entry name" value="Aspartate Aminotransferase, domain 1"/>
    <property type="match status" value="1"/>
</dbReference>
<organism evidence="16 17">
    <name type="scientific">Rhamnella rubrinervis</name>
    <dbReference type="NCBI Taxonomy" id="2594499"/>
    <lineage>
        <taxon>Eukaryota</taxon>
        <taxon>Viridiplantae</taxon>
        <taxon>Streptophyta</taxon>
        <taxon>Embryophyta</taxon>
        <taxon>Tracheophyta</taxon>
        <taxon>Spermatophyta</taxon>
        <taxon>Magnoliopsida</taxon>
        <taxon>eudicotyledons</taxon>
        <taxon>Gunneridae</taxon>
        <taxon>Pentapetalae</taxon>
        <taxon>rosids</taxon>
        <taxon>fabids</taxon>
        <taxon>Rosales</taxon>
        <taxon>Rhamnaceae</taxon>
        <taxon>rhamnoid group</taxon>
        <taxon>Rhamneae</taxon>
        <taxon>Rhamnella</taxon>
    </lineage>
</organism>
<evidence type="ECO:0000256" key="7">
    <source>
        <dbReference type="ARBA" id="ARBA00022576"/>
    </source>
</evidence>
<evidence type="ECO:0000256" key="2">
    <source>
        <dbReference type="ARBA" id="ARBA00004173"/>
    </source>
</evidence>
<sequence length="465" mass="49946">MSSLCVSLKTTVSPPSCIRRRVYLNREPSLCRINSRRAPTTCVSVGVEAPGNMGKLGISESKEVMETEARVLVGTYARAPVVLASGKGCKLYDVEGREYLDLTSGIAVNALGHGDEDWLKAVIEQANTLTHVSNIYYSKPQIELAKHLVACSFADRVFFTNSGTEANEAAIKFARKFQRHLHPDVKEPATAFTAFSNCFHGRTIGALALTSKEHYRSPFEPVMPGVTFVEYGNIQATKGLIQRGKTAAVFVEPIQGEGGIYSATKEFLQFLRAACDEAGALLVFDEVQCGLGRTGYLWAHEAYDVFPDIMTLAKPLAGGLPIGAALVTERVASAIAYGDHGSTFAGAPLVCNAALAVLDKISNPNFLSSVSKKGHHFLELLKQKLGGNPHVREIRGFGLIIGIDLDVPASPLVNACRNAGLLVLTAGKGNVVRLVPPLIISEEELGHAADILYRALPVLDENSSN</sequence>
<dbReference type="InterPro" id="IPR015421">
    <property type="entry name" value="PyrdxlP-dep_Trfase_major"/>
</dbReference>
<keyword evidence="7" id="KW-0032">Aminotransferase</keyword>
<dbReference type="PIRSF" id="PIRSF000521">
    <property type="entry name" value="Transaminase_4ab_Lys_Orn"/>
    <property type="match status" value="1"/>
</dbReference>
<dbReference type="GO" id="GO:0003992">
    <property type="term" value="F:N2-acetyl-L-ornithine:2-oxoglutarate 5-aminotransferase activity"/>
    <property type="evidence" value="ECO:0007669"/>
    <property type="project" value="UniProtKB-EC"/>
</dbReference>
<dbReference type="AlphaFoldDB" id="A0A8K0DZX2"/>
<dbReference type="InterPro" id="IPR004636">
    <property type="entry name" value="AcOrn/SuccOrn_fam"/>
</dbReference>
<dbReference type="SUPFAM" id="SSF53383">
    <property type="entry name" value="PLP-dependent transferases"/>
    <property type="match status" value="1"/>
</dbReference>
<dbReference type="UniPathway" id="UPA00068">
    <property type="reaction ID" value="UER00109"/>
</dbReference>
<dbReference type="EMBL" id="VOIH02000009">
    <property type="protein sequence ID" value="KAF3438263.1"/>
    <property type="molecule type" value="Genomic_DNA"/>
</dbReference>
<name>A0A8K0DZX2_9ROSA</name>
<evidence type="ECO:0000256" key="1">
    <source>
        <dbReference type="ARBA" id="ARBA00001933"/>
    </source>
</evidence>
<comment type="similarity">
    <text evidence="4 15">Belongs to the class-III pyridoxal-phosphate-dependent aminotransferase family.</text>
</comment>
<gene>
    <name evidence="16" type="ORF">FNV43_RR21024</name>
</gene>
<reference evidence="16" key="1">
    <citation type="submission" date="2020-03" db="EMBL/GenBank/DDBJ databases">
        <title>A high-quality chromosome-level genome assembly of a woody plant with both climbing and erect habits, Rhamnella rubrinervis.</title>
        <authorList>
            <person name="Lu Z."/>
            <person name="Yang Y."/>
            <person name="Zhu X."/>
            <person name="Sun Y."/>
        </authorList>
    </citation>
    <scope>NUCLEOTIDE SEQUENCE</scope>
    <source>
        <strain evidence="16">BYM</strain>
        <tissue evidence="16">Leaf</tissue>
    </source>
</reference>
<evidence type="ECO:0000256" key="6">
    <source>
        <dbReference type="ARBA" id="ARBA00022571"/>
    </source>
</evidence>
<dbReference type="CDD" id="cd00610">
    <property type="entry name" value="OAT_like"/>
    <property type="match status" value="1"/>
</dbReference>
<evidence type="ECO:0000256" key="13">
    <source>
        <dbReference type="ARBA" id="ARBA00050813"/>
    </source>
</evidence>
<keyword evidence="10 15" id="KW-0663">Pyridoxal phosphate</keyword>
<accession>A0A8K0DZX2</accession>
<evidence type="ECO:0000256" key="8">
    <source>
        <dbReference type="ARBA" id="ARBA00022605"/>
    </source>
</evidence>
<comment type="cofactor">
    <cofactor evidence="1">
        <name>pyridoxal 5'-phosphate</name>
        <dbReference type="ChEBI" id="CHEBI:597326"/>
    </cofactor>
</comment>
<evidence type="ECO:0000256" key="9">
    <source>
        <dbReference type="ARBA" id="ARBA00022679"/>
    </source>
</evidence>
<dbReference type="InterPro" id="IPR015422">
    <property type="entry name" value="PyrdxlP-dep_Trfase_small"/>
</dbReference>
<evidence type="ECO:0000256" key="5">
    <source>
        <dbReference type="ARBA" id="ARBA00012919"/>
    </source>
</evidence>
<evidence type="ECO:0000256" key="4">
    <source>
        <dbReference type="ARBA" id="ARBA00008954"/>
    </source>
</evidence>
<evidence type="ECO:0000256" key="10">
    <source>
        <dbReference type="ARBA" id="ARBA00022898"/>
    </source>
</evidence>
<dbReference type="PANTHER" id="PTHR11986">
    <property type="entry name" value="AMINOTRANSFERASE CLASS III"/>
    <property type="match status" value="1"/>
</dbReference>
<evidence type="ECO:0000256" key="3">
    <source>
        <dbReference type="ARBA" id="ARBA00005024"/>
    </source>
</evidence>
<dbReference type="GO" id="GO:0005739">
    <property type="term" value="C:mitochondrion"/>
    <property type="evidence" value="ECO:0007669"/>
    <property type="project" value="UniProtKB-SubCell"/>
</dbReference>
<dbReference type="HAMAP" id="MF_01107">
    <property type="entry name" value="ArgD_aminotrans_3"/>
    <property type="match status" value="1"/>
</dbReference>
<dbReference type="InterPro" id="IPR050103">
    <property type="entry name" value="Class-III_PLP-dep_AT"/>
</dbReference>
<keyword evidence="12" id="KW-0496">Mitochondrion</keyword>
<keyword evidence="8" id="KW-0028">Amino-acid biosynthesis</keyword>
<evidence type="ECO:0000313" key="17">
    <source>
        <dbReference type="Proteomes" id="UP000796880"/>
    </source>
</evidence>
<dbReference type="PANTHER" id="PTHR11986:SF116">
    <property type="entry name" value="ACETYLORNITHINE TRANSAMINASE"/>
    <property type="match status" value="1"/>
</dbReference>
<dbReference type="NCBIfam" id="TIGR00707">
    <property type="entry name" value="argD"/>
    <property type="match status" value="1"/>
</dbReference>
<dbReference type="GO" id="GO:0030170">
    <property type="term" value="F:pyridoxal phosphate binding"/>
    <property type="evidence" value="ECO:0007669"/>
    <property type="project" value="InterPro"/>
</dbReference>
<comment type="catalytic activity">
    <reaction evidence="13">
        <text>N(2)-acetyl-L-ornithine + 2-oxoglutarate = N-acetyl-L-glutamate 5-semialdehyde + L-glutamate</text>
        <dbReference type="Rhea" id="RHEA:18049"/>
        <dbReference type="ChEBI" id="CHEBI:16810"/>
        <dbReference type="ChEBI" id="CHEBI:29123"/>
        <dbReference type="ChEBI" id="CHEBI:29985"/>
        <dbReference type="ChEBI" id="CHEBI:57805"/>
        <dbReference type="EC" id="2.6.1.11"/>
    </reaction>
</comment>
<dbReference type="InterPro" id="IPR049704">
    <property type="entry name" value="Aminotrans_3_PPA_site"/>
</dbReference>
<dbReference type="GO" id="GO:0009570">
    <property type="term" value="C:chloroplast stroma"/>
    <property type="evidence" value="ECO:0007669"/>
    <property type="project" value="TreeGrafter"/>
</dbReference>
<dbReference type="EC" id="2.6.1.11" evidence="5"/>
<keyword evidence="17" id="KW-1185">Reference proteome</keyword>
<keyword evidence="6" id="KW-0055">Arginine biosynthesis</keyword>
<dbReference type="InterPro" id="IPR015424">
    <property type="entry name" value="PyrdxlP-dep_Trfase"/>
</dbReference>
<evidence type="ECO:0000256" key="11">
    <source>
        <dbReference type="ARBA" id="ARBA00022946"/>
    </source>
</evidence>
<comment type="subcellular location">
    <subcellularLocation>
        <location evidence="2">Mitochondrion</location>
    </subcellularLocation>
</comment>
<evidence type="ECO:0000256" key="12">
    <source>
        <dbReference type="ARBA" id="ARBA00023128"/>
    </source>
</evidence>
<keyword evidence="9" id="KW-0808">Transferase</keyword>
<dbReference type="FunFam" id="3.40.640.10:FF:000280">
    <property type="entry name" value="Acetylornithine aminotransferase, mitochondrial"/>
    <property type="match status" value="1"/>
</dbReference>
<dbReference type="GO" id="GO:0042802">
    <property type="term" value="F:identical protein binding"/>
    <property type="evidence" value="ECO:0007669"/>
    <property type="project" value="TreeGrafter"/>
</dbReference>
<dbReference type="Pfam" id="PF00202">
    <property type="entry name" value="Aminotran_3"/>
    <property type="match status" value="1"/>
</dbReference>
<dbReference type="Proteomes" id="UP000796880">
    <property type="component" value="Unassembled WGS sequence"/>
</dbReference>
<dbReference type="InterPro" id="IPR005814">
    <property type="entry name" value="Aminotrans_3"/>
</dbReference>
<protein>
    <recommendedName>
        <fullName evidence="5">acetylornithine transaminase</fullName>
        <ecNumber evidence="5">2.6.1.11</ecNumber>
    </recommendedName>
    <alternativeName>
        <fullName evidence="14">Acetylornithine transaminase</fullName>
    </alternativeName>
</protein>